<sequence>MNTSNQNAGGPMARKAMQGKNRLVQMMAVFFMLGGVQAATQFFAYRFQYQPQLGAHFNHIYAPWSIIEWADQWYFKYPDIFDQSM</sequence>
<name>A0A2P7NRN6_9PROT</name>
<evidence type="ECO:0000313" key="2">
    <source>
        <dbReference type="Proteomes" id="UP000241912"/>
    </source>
</evidence>
<comment type="caution">
    <text evidence="1">The sequence shown here is derived from an EMBL/GenBank/DDBJ whole genome shotgun (WGS) entry which is preliminary data.</text>
</comment>
<accession>A0A2P7NRN6</accession>
<organism evidence="1 2">
    <name type="scientific">Nitrosomonas supralitoralis</name>
    <dbReference type="NCBI Taxonomy" id="2116706"/>
    <lineage>
        <taxon>Bacteria</taxon>
        <taxon>Pseudomonadati</taxon>
        <taxon>Pseudomonadota</taxon>
        <taxon>Betaproteobacteria</taxon>
        <taxon>Nitrosomonadales</taxon>
        <taxon>Nitrosomonadaceae</taxon>
        <taxon>Nitrosomonas</taxon>
    </lineage>
</organism>
<dbReference type="AlphaFoldDB" id="A0A2P7NRN6"/>
<dbReference type="EMBL" id="PXXU01000072">
    <property type="protein sequence ID" value="PSJ16099.1"/>
    <property type="molecule type" value="Genomic_DNA"/>
</dbReference>
<protein>
    <submittedName>
        <fullName evidence="1">Conjugal transfer protein TraG</fullName>
    </submittedName>
</protein>
<evidence type="ECO:0000313" key="1">
    <source>
        <dbReference type="EMBL" id="PSJ16099.1"/>
    </source>
</evidence>
<feature type="non-terminal residue" evidence="1">
    <location>
        <position position="85"/>
    </location>
</feature>
<dbReference type="Proteomes" id="UP000241912">
    <property type="component" value="Unassembled WGS sequence"/>
</dbReference>
<gene>
    <name evidence="1" type="ORF">C7H79_15290</name>
</gene>
<keyword evidence="2" id="KW-1185">Reference proteome</keyword>
<proteinExistence type="predicted"/>
<reference evidence="1 2" key="1">
    <citation type="submission" date="2018-03" db="EMBL/GenBank/DDBJ databases">
        <title>Draft genome of Nitrosomonas supralitoralis APG5.</title>
        <authorList>
            <person name="Urakawa H."/>
            <person name="Lopez J.V."/>
        </authorList>
    </citation>
    <scope>NUCLEOTIDE SEQUENCE [LARGE SCALE GENOMIC DNA]</scope>
    <source>
        <strain evidence="1 2">APG5</strain>
    </source>
</reference>